<accession>A0A2Z6S871</accession>
<dbReference type="OrthoDB" id="2425518at2759"/>
<comment type="caution">
    <text evidence="1">The sequence shown here is derived from an EMBL/GenBank/DDBJ whole genome shotgun (WGS) entry which is preliminary data.</text>
</comment>
<proteinExistence type="predicted"/>
<dbReference type="Proteomes" id="UP000247702">
    <property type="component" value="Unassembled WGS sequence"/>
</dbReference>
<keyword evidence="3" id="KW-1185">Reference proteome</keyword>
<dbReference type="EMBL" id="BEXD01004011">
    <property type="protein sequence ID" value="GBC05520.1"/>
    <property type="molecule type" value="Genomic_DNA"/>
</dbReference>
<dbReference type="AlphaFoldDB" id="A0A2Z6S871"/>
<name>A0A2Z6S871_9GLOM</name>
<evidence type="ECO:0000313" key="3">
    <source>
        <dbReference type="Proteomes" id="UP000247702"/>
    </source>
</evidence>
<gene>
    <name evidence="2" type="ORF">RCL2_003071400</name>
    <name evidence="1" type="ORF">RclHR1_06260026</name>
</gene>
<evidence type="ECO:0000313" key="1">
    <source>
        <dbReference type="EMBL" id="GBC05520.1"/>
    </source>
</evidence>
<organism evidence="1 3">
    <name type="scientific">Rhizophagus clarus</name>
    <dbReference type="NCBI Taxonomy" id="94130"/>
    <lineage>
        <taxon>Eukaryota</taxon>
        <taxon>Fungi</taxon>
        <taxon>Fungi incertae sedis</taxon>
        <taxon>Mucoromycota</taxon>
        <taxon>Glomeromycotina</taxon>
        <taxon>Glomeromycetes</taxon>
        <taxon>Glomerales</taxon>
        <taxon>Glomeraceae</taxon>
        <taxon>Rhizophagus</taxon>
    </lineage>
</organism>
<reference evidence="1 3" key="1">
    <citation type="submission" date="2017-11" db="EMBL/GenBank/DDBJ databases">
        <title>The genome of Rhizophagus clarus HR1 reveals common genetic basis of auxotrophy among arbuscular mycorrhizal fungi.</title>
        <authorList>
            <person name="Kobayashi Y."/>
        </authorList>
    </citation>
    <scope>NUCLEOTIDE SEQUENCE [LARGE SCALE GENOMIC DNA]</scope>
    <source>
        <strain evidence="1 3">HR1</strain>
    </source>
</reference>
<evidence type="ECO:0000313" key="2">
    <source>
        <dbReference type="EMBL" id="GET04411.1"/>
    </source>
</evidence>
<sequence>MSPKTFKACLKVLRRRHLYYLSQLITPIGTHLVSWTAYQTAYIALLADKRGRSLPHKWYLDIQATTTIPDSHDHLYDRYVCSPTEVPVVSLVPGITTNQKNRHWLVTLDGNAAPLFGKQLTVQPKKDTYIIVHWTSDCLSYPGDVIHLHPCPGCDAHVPFPAANKYTTVEPRCTFTVFLLNL</sequence>
<dbReference type="EMBL" id="BLAL01000356">
    <property type="protein sequence ID" value="GET04411.1"/>
    <property type="molecule type" value="Genomic_DNA"/>
</dbReference>
<reference evidence="2" key="2">
    <citation type="submission" date="2019-10" db="EMBL/GenBank/DDBJ databases">
        <title>Conservation and host-specific expression of non-tandemly repeated heterogenous ribosome RNA gene in arbuscular mycorrhizal fungi.</title>
        <authorList>
            <person name="Maeda T."/>
            <person name="Kobayashi Y."/>
            <person name="Nakagawa T."/>
            <person name="Ezawa T."/>
            <person name="Yamaguchi K."/>
            <person name="Bino T."/>
            <person name="Nishimoto Y."/>
            <person name="Shigenobu S."/>
            <person name="Kawaguchi M."/>
        </authorList>
    </citation>
    <scope>NUCLEOTIDE SEQUENCE</scope>
    <source>
        <strain evidence="2">HR1</strain>
    </source>
</reference>
<dbReference type="Proteomes" id="UP000615446">
    <property type="component" value="Unassembled WGS sequence"/>
</dbReference>
<protein>
    <submittedName>
        <fullName evidence="1">Uncharacterized protein</fullName>
    </submittedName>
</protein>